<feature type="transmembrane region" description="Helical" evidence="1">
    <location>
        <begin position="75"/>
        <end position="94"/>
    </location>
</feature>
<evidence type="ECO:0000313" key="3">
    <source>
        <dbReference type="EMBL" id="QST79208.1"/>
    </source>
</evidence>
<dbReference type="GO" id="GO:0003824">
    <property type="term" value="F:catalytic activity"/>
    <property type="evidence" value="ECO:0007669"/>
    <property type="project" value="InterPro"/>
</dbReference>
<dbReference type="Pfam" id="PF03372">
    <property type="entry name" value="Exo_endo_phos"/>
    <property type="match status" value="1"/>
</dbReference>
<feature type="transmembrane region" description="Helical" evidence="1">
    <location>
        <begin position="51"/>
        <end position="68"/>
    </location>
</feature>
<dbReference type="RefSeq" id="WP_157849534.1">
    <property type="nucleotide sequence ID" value="NZ_CP048261.1"/>
</dbReference>
<keyword evidence="1" id="KW-0812">Transmembrane</keyword>
<keyword evidence="1" id="KW-0472">Membrane</keyword>
<dbReference type="Proteomes" id="UP000011074">
    <property type="component" value="Chromosome"/>
</dbReference>
<dbReference type="SUPFAM" id="SSF56219">
    <property type="entry name" value="DNase I-like"/>
    <property type="match status" value="1"/>
</dbReference>
<dbReference type="Gene3D" id="3.60.10.10">
    <property type="entry name" value="Endonuclease/exonuclease/phosphatase"/>
    <property type="match status" value="1"/>
</dbReference>
<keyword evidence="1" id="KW-1133">Transmembrane helix</keyword>
<reference evidence="3" key="2">
    <citation type="submission" date="2020-01" db="EMBL/GenBank/DDBJ databases">
        <authorList>
            <person name="Algora L."/>
            <person name="Schniete J.K."/>
            <person name="MacFadyen A."/>
            <person name="Hoskisson P.A."/>
            <person name="Hunter I.S."/>
            <person name="Herron P.R."/>
        </authorList>
    </citation>
    <scope>NUCLEOTIDE SEQUENCE</scope>
    <source>
        <strain evidence="3">ATCC 10970</strain>
    </source>
</reference>
<dbReference type="EMBL" id="CP048261">
    <property type="protein sequence ID" value="QST79208.1"/>
    <property type="molecule type" value="Genomic_DNA"/>
</dbReference>
<feature type="domain" description="Endonuclease/exonuclease/phosphatase" evidence="2">
    <location>
        <begin position="107"/>
        <end position="310"/>
    </location>
</feature>
<evidence type="ECO:0000259" key="2">
    <source>
        <dbReference type="Pfam" id="PF03372"/>
    </source>
</evidence>
<evidence type="ECO:0000256" key="1">
    <source>
        <dbReference type="SAM" id="Phobius"/>
    </source>
</evidence>
<dbReference type="GeneID" id="66852788"/>
<gene>
    <name evidence="3" type="ORF">SRIM_002645</name>
</gene>
<dbReference type="AlphaFoldDB" id="A0A8A1UGL5"/>
<reference evidence="3" key="1">
    <citation type="submission" date="2012-12" db="EMBL/GenBank/DDBJ databases">
        <authorList>
            <person name="Pethick F.E."/>
            <person name="MacFadyen A.C."/>
            <person name="Tang Z."/>
            <person name="Sangal V."/>
            <person name="Tze-Tze L."/>
            <person name="Chu J."/>
            <person name="Guo M."/>
            <person name="Kirby R."/>
            <person name="Hoskisson P.A."/>
            <person name="Herron P.R."/>
            <person name="Hunter I.S."/>
        </authorList>
    </citation>
    <scope>NUCLEOTIDE SEQUENCE</scope>
    <source>
        <strain evidence="3">ATCC 10970</strain>
    </source>
</reference>
<reference evidence="3" key="3">
    <citation type="journal article" date="2021" name="bioRxiv">
        <title>Bilateral symmetry of linear streptomycete chromosomes.</title>
        <authorList>
            <person name="Algora-Gallardo L."/>
            <person name="Schniete J.K."/>
            <person name="Mark D.R."/>
            <person name="Hunter I.S."/>
            <person name="Herron P.R."/>
        </authorList>
    </citation>
    <scope>NUCLEOTIDE SEQUENCE</scope>
    <source>
        <strain evidence="3">ATCC 10970</strain>
    </source>
</reference>
<proteinExistence type="predicted"/>
<feature type="transmembrane region" description="Helical" evidence="1">
    <location>
        <begin position="20"/>
        <end position="39"/>
    </location>
</feature>
<evidence type="ECO:0000313" key="4">
    <source>
        <dbReference type="Proteomes" id="UP000011074"/>
    </source>
</evidence>
<dbReference type="InterPro" id="IPR036691">
    <property type="entry name" value="Endo/exonu/phosph_ase_sf"/>
</dbReference>
<accession>A0A8A1UGL5</accession>
<sequence length="323" mass="33359">MRTSTRGAAACGARRPGLRIAVPALLLAGLLAFPGVLPNSPGHLGSLAETALPWFGALVPVLLGWAAMRRSVVGVAAALVPGVVWACVFLPGYLPGGDGARADFHVLTFNVGGDRTAPAEVARQVIGTGADVVALEKVPASAMPAYERALGAVYPHHVTANTLGLWSRYPVRGTANLNLGGAWPHAVRALVATPGGDTAVYAVRLPSVRVRADAGFTVDARDRSAAELAGRVREDRAARVVVLGDLNGSLRDRGLAPLARQLAAAQREAGRGPGFTWPAAFPLVRIDHVLLRGLTATGSTVLADHLGSDHRPVLTGLRGADGT</sequence>
<name>A0A8A1UGL5_STRR1</name>
<dbReference type="InterPro" id="IPR005135">
    <property type="entry name" value="Endo/exonuclease/phosphatase"/>
</dbReference>
<protein>
    <recommendedName>
        <fullName evidence="2">Endonuclease/exonuclease/phosphatase domain-containing protein</fullName>
    </recommendedName>
</protein>
<organism evidence="3 4">
    <name type="scientific">Streptomyces rimosus subsp. rimosus (strain ATCC 10970 / DSM 40260 / JCM 4667 / NRRL 2234)</name>
    <dbReference type="NCBI Taxonomy" id="1265868"/>
    <lineage>
        <taxon>Bacteria</taxon>
        <taxon>Bacillati</taxon>
        <taxon>Actinomycetota</taxon>
        <taxon>Actinomycetes</taxon>
        <taxon>Kitasatosporales</taxon>
        <taxon>Streptomycetaceae</taxon>
        <taxon>Streptomyces</taxon>
    </lineage>
</organism>